<sequence>MHPAYTLYIGLEARVTEWKNDMYATVSKRFSAPTDAQYQLQVDEKRPMITEKQAEEGRSEKELLEQKYASQS</sequence>
<organism evidence="2 3">
    <name type="scientific">Fusarium oxysporum f. sp. cubense</name>
    <dbReference type="NCBI Taxonomy" id="61366"/>
    <lineage>
        <taxon>Eukaryota</taxon>
        <taxon>Fungi</taxon>
        <taxon>Dikarya</taxon>
        <taxon>Ascomycota</taxon>
        <taxon>Pezizomycotina</taxon>
        <taxon>Sordariomycetes</taxon>
        <taxon>Hypocreomycetidae</taxon>
        <taxon>Hypocreales</taxon>
        <taxon>Nectriaceae</taxon>
        <taxon>Fusarium</taxon>
        <taxon>Fusarium oxysporum species complex</taxon>
    </lineage>
</organism>
<reference evidence="2 3" key="1">
    <citation type="submission" date="2019-07" db="EMBL/GenBank/DDBJ databases">
        <title>The First High-Quality Draft Genome Sequence of the Causal Agent of the Current Panama Disease Epidemic.</title>
        <authorList>
            <person name="Warmington R.J."/>
            <person name="Kay W."/>
            <person name="Jeffries A."/>
            <person name="Bebber D."/>
            <person name="Moore K."/>
            <person name="Studholme D.J."/>
        </authorList>
    </citation>
    <scope>NUCLEOTIDE SEQUENCE [LARGE SCALE GENOMIC DNA]</scope>
    <source>
        <strain evidence="2 3">TR4</strain>
    </source>
</reference>
<evidence type="ECO:0000256" key="1">
    <source>
        <dbReference type="SAM" id="MobiDB-lite"/>
    </source>
</evidence>
<dbReference type="Proteomes" id="UP000321331">
    <property type="component" value="Unassembled WGS sequence"/>
</dbReference>
<gene>
    <name evidence="2" type="ORF">FocTR4_00005866</name>
</gene>
<proteinExistence type="predicted"/>
<name>A0A5C6TI68_FUSOC</name>
<evidence type="ECO:0000313" key="3">
    <source>
        <dbReference type="Proteomes" id="UP000321331"/>
    </source>
</evidence>
<evidence type="ECO:0000313" key="2">
    <source>
        <dbReference type="EMBL" id="TXC10089.1"/>
    </source>
</evidence>
<dbReference type="AlphaFoldDB" id="A0A5C6TI68"/>
<feature type="region of interest" description="Disordered" evidence="1">
    <location>
        <begin position="45"/>
        <end position="72"/>
    </location>
</feature>
<dbReference type="EMBL" id="VMNF01000004">
    <property type="protein sequence ID" value="TXC10089.1"/>
    <property type="molecule type" value="Genomic_DNA"/>
</dbReference>
<accession>A0A5C6TI68</accession>
<comment type="caution">
    <text evidence="2">The sequence shown here is derived from an EMBL/GenBank/DDBJ whole genome shotgun (WGS) entry which is preliminary data.</text>
</comment>
<protein>
    <submittedName>
        <fullName evidence="2">Uncharacterized protein</fullName>
    </submittedName>
</protein>
<feature type="compositionally biased region" description="Basic and acidic residues" evidence="1">
    <location>
        <begin position="45"/>
        <end position="65"/>
    </location>
</feature>